<evidence type="ECO:0000256" key="3">
    <source>
        <dbReference type="ARBA" id="ARBA00023170"/>
    </source>
</evidence>
<dbReference type="Gene3D" id="1.10.565.10">
    <property type="entry name" value="Retinoid X Receptor"/>
    <property type="match status" value="1"/>
</dbReference>
<dbReference type="SUPFAM" id="SSF48508">
    <property type="entry name" value="Nuclear receptor ligand-binding domain"/>
    <property type="match status" value="1"/>
</dbReference>
<dbReference type="InterPro" id="IPR001723">
    <property type="entry name" value="Nuclear_hrmn_rcpt"/>
</dbReference>
<evidence type="ECO:0000259" key="5">
    <source>
        <dbReference type="PROSITE" id="PS51843"/>
    </source>
</evidence>
<dbReference type="AlphaFoldDB" id="A0A833ZN18"/>
<dbReference type="PRINTS" id="PR01282">
    <property type="entry name" value="COUPTNFACTOR"/>
</dbReference>
<organism evidence="6 7">
    <name type="scientific">Phyllostomus discolor</name>
    <name type="common">pale spear-nosed bat</name>
    <dbReference type="NCBI Taxonomy" id="89673"/>
    <lineage>
        <taxon>Eukaryota</taxon>
        <taxon>Metazoa</taxon>
        <taxon>Chordata</taxon>
        <taxon>Craniata</taxon>
        <taxon>Vertebrata</taxon>
        <taxon>Euteleostomi</taxon>
        <taxon>Mammalia</taxon>
        <taxon>Eutheria</taxon>
        <taxon>Laurasiatheria</taxon>
        <taxon>Chiroptera</taxon>
        <taxon>Yangochiroptera</taxon>
        <taxon>Phyllostomidae</taxon>
        <taxon>Phyllostominae</taxon>
        <taxon>Phyllostomus</taxon>
    </lineage>
</organism>
<keyword evidence="1" id="KW-0805">Transcription regulation</keyword>
<evidence type="ECO:0000256" key="2">
    <source>
        <dbReference type="ARBA" id="ARBA00023163"/>
    </source>
</evidence>
<name>A0A833ZN18_9CHIR</name>
<dbReference type="Pfam" id="PF00104">
    <property type="entry name" value="Hormone_recep"/>
    <property type="match status" value="1"/>
</dbReference>
<dbReference type="CDD" id="cd06948">
    <property type="entry name" value="NR_LBD_COUP-TF"/>
    <property type="match status" value="1"/>
</dbReference>
<dbReference type="PANTHER" id="PTHR24083">
    <property type="entry name" value="NUCLEAR HORMONE RECEPTOR"/>
    <property type="match status" value="1"/>
</dbReference>
<keyword evidence="2" id="KW-0804">Transcription</keyword>
<dbReference type="InterPro" id="IPR000536">
    <property type="entry name" value="Nucl_hrmn_rcpt_lig-bd"/>
</dbReference>
<dbReference type="SMART" id="SM00430">
    <property type="entry name" value="HOLI"/>
    <property type="match status" value="1"/>
</dbReference>
<keyword evidence="4" id="KW-0539">Nucleus</keyword>
<reference evidence="6 7" key="1">
    <citation type="journal article" date="2020" name="Nature">
        <title>Six reference-quality genomes reveal evolution of bat adaptations.</title>
        <authorList>
            <person name="Jebb D."/>
            <person name="Huang Z."/>
            <person name="Pippel M."/>
            <person name="Hughes G.M."/>
            <person name="Lavrichenko K."/>
            <person name="Devanna P."/>
            <person name="Winkler S."/>
            <person name="Jermiin L.S."/>
            <person name="Skirmuntt E.C."/>
            <person name="Katzourakis A."/>
            <person name="Burkitt-Gray L."/>
            <person name="Ray D.A."/>
            <person name="Sullivan K.A.M."/>
            <person name="Roscito J.G."/>
            <person name="Kirilenko B.M."/>
            <person name="Davalos L.M."/>
            <person name="Corthals A.P."/>
            <person name="Power M.L."/>
            <person name="Jones G."/>
            <person name="Ransome R.D."/>
            <person name="Dechmann D.K.N."/>
            <person name="Locatelli A.G."/>
            <person name="Puechmaille S.J."/>
            <person name="Fedrigo O."/>
            <person name="Jarvis E.D."/>
            <person name="Hiller M."/>
            <person name="Vernes S.C."/>
            <person name="Myers E.W."/>
            <person name="Teeling E.C."/>
        </authorList>
    </citation>
    <scope>NUCLEOTIDE SEQUENCE [LARGE SCALE GENOMIC DNA]</scope>
    <source>
        <strain evidence="6">Bat1K_MPI-CBG_1</strain>
    </source>
</reference>
<dbReference type="EMBL" id="JABVXQ010000008">
    <property type="protein sequence ID" value="KAF6095888.1"/>
    <property type="molecule type" value="Genomic_DNA"/>
</dbReference>
<dbReference type="FunFam" id="1.10.565.10:FF:000020">
    <property type="entry name" value="Nuclear receptor subfamily 2 group F member 6"/>
    <property type="match status" value="1"/>
</dbReference>
<dbReference type="InterPro" id="IPR050274">
    <property type="entry name" value="Nuclear_hormone_rcpt_NR2"/>
</dbReference>
<comment type="caution">
    <text evidence="6">The sequence shown here is derived from an EMBL/GenBank/DDBJ whole genome shotgun (WGS) entry which is preliminary data.</text>
</comment>
<dbReference type="PRINTS" id="PR00398">
    <property type="entry name" value="STRDHORMONER"/>
</dbReference>
<protein>
    <submittedName>
        <fullName evidence="6">Nuclear receptor subfamily 2 group F member 6</fullName>
    </submittedName>
</protein>
<feature type="domain" description="NR LBD" evidence="5">
    <location>
        <begin position="214"/>
        <end position="442"/>
    </location>
</feature>
<dbReference type="Proteomes" id="UP000664940">
    <property type="component" value="Unassembled WGS sequence"/>
</dbReference>
<evidence type="ECO:0000256" key="1">
    <source>
        <dbReference type="ARBA" id="ARBA00023015"/>
    </source>
</evidence>
<sequence>MQSSGRGPGMHEICPHPVVLFPPRKVLPTMVLLSRGGVGAGWTRAQAAGTEKSREGPAGPCALASQQAMCLWGGVGGFRERLAVVGFRGKGLNDSLMTFVFPSLFLPICPPRFSGYPFSPYSVRPPSSGDLSWPSPMLFHPLTHFLHSSPICCSSSSLSLLLLFPAHLYPPPTAVQRGRIPHSLPGAVTASSGSPPGSVLAAAVAGGDLFPGQPVSELIAQLLRAEPYPAAAGRFGAGSGSSGAVLGIDNVCELAARLLFSTVEWARHAPFFPDLPVADQVALLRLSWSELFVLNAAQAALPLHTAPLLAAAGLHAAPMAAERAVAFMDQVRAFQEQVDKLGRLQVDSAEYGCLKAIALFTPDACGLSDPAHVESLQEKAQVALTEYVRAQYPSQPQRFGRLLLRLPALRAVPASLISQLFFMRLVGKTPIETLIRDMLLSGSTFNWPYGSGQ</sequence>
<gene>
    <name evidence="6" type="ORF">HJG60_014012</name>
</gene>
<dbReference type="PROSITE" id="PS51843">
    <property type="entry name" value="NR_LBD"/>
    <property type="match status" value="1"/>
</dbReference>
<evidence type="ECO:0000256" key="4">
    <source>
        <dbReference type="ARBA" id="ARBA00023242"/>
    </source>
</evidence>
<keyword evidence="3 6" id="KW-0675">Receptor</keyword>
<evidence type="ECO:0000313" key="7">
    <source>
        <dbReference type="Proteomes" id="UP000664940"/>
    </source>
</evidence>
<evidence type="ECO:0000313" key="6">
    <source>
        <dbReference type="EMBL" id="KAF6095888.1"/>
    </source>
</evidence>
<proteinExistence type="predicted"/>
<accession>A0A833ZN18</accession>
<dbReference type="InterPro" id="IPR035500">
    <property type="entry name" value="NHR-like_dom_sf"/>
</dbReference>